<evidence type="ECO:0000313" key="2">
    <source>
        <dbReference type="Proteomes" id="UP000304900"/>
    </source>
</evidence>
<proteinExistence type="predicted"/>
<name>A0A4U6D837_9BACT</name>
<dbReference type="AlphaFoldDB" id="A0A4U6D837"/>
<sequence length="131" mass="14549">MSKDVKELNEDGVFYQPSSPKPISVRSRKVPGIKYVTPVLRKLDNTITPMEKAVKIDKGFTVSQTRNSNTGHWIKRNEISGELIIGNGTRPFAGVVVRRKFRAAPNPSISKETAEMAEKAVLAILNRSLTK</sequence>
<gene>
    <name evidence="1" type="ORF">FDK13_21385</name>
</gene>
<reference evidence="1 2" key="1">
    <citation type="submission" date="2019-05" db="EMBL/GenBank/DDBJ databases">
        <title>Dyadobacter AR-3-8 sp. nov., isolated from arctic soil.</title>
        <authorList>
            <person name="Chaudhary D.K."/>
        </authorList>
    </citation>
    <scope>NUCLEOTIDE SEQUENCE [LARGE SCALE GENOMIC DNA]</scope>
    <source>
        <strain evidence="1 2">AR-3-8</strain>
    </source>
</reference>
<evidence type="ECO:0000313" key="1">
    <source>
        <dbReference type="EMBL" id="TKT90294.1"/>
    </source>
</evidence>
<dbReference type="Proteomes" id="UP000304900">
    <property type="component" value="Unassembled WGS sequence"/>
</dbReference>
<dbReference type="EMBL" id="SZVO01000010">
    <property type="protein sequence ID" value="TKT90294.1"/>
    <property type="molecule type" value="Genomic_DNA"/>
</dbReference>
<protein>
    <submittedName>
        <fullName evidence="1">Uncharacterized protein</fullName>
    </submittedName>
</protein>
<comment type="caution">
    <text evidence="1">The sequence shown here is derived from an EMBL/GenBank/DDBJ whole genome shotgun (WGS) entry which is preliminary data.</text>
</comment>
<accession>A0A4U6D837</accession>
<keyword evidence="2" id="KW-1185">Reference proteome</keyword>
<dbReference type="RefSeq" id="WP_137342057.1">
    <property type="nucleotide sequence ID" value="NZ_BSQH01000004.1"/>
</dbReference>
<organism evidence="1 2">
    <name type="scientific">Dyadobacter frigoris</name>
    <dbReference type="NCBI Taxonomy" id="2576211"/>
    <lineage>
        <taxon>Bacteria</taxon>
        <taxon>Pseudomonadati</taxon>
        <taxon>Bacteroidota</taxon>
        <taxon>Cytophagia</taxon>
        <taxon>Cytophagales</taxon>
        <taxon>Spirosomataceae</taxon>
        <taxon>Dyadobacter</taxon>
    </lineage>
</organism>